<accession>A0A6A6L0T6</accession>
<name>A0A6A6L0T6_HEVBR</name>
<sequence>MDVGADAVVQVEDIEIIEDGSFESKQGCDIEKYFIVLKSRAKLVKSIIASLSSSHIRESNRAMLHAAAIQQQCKVIDLGIARDDKDLDRIMEKVFDLNKVVLNELAIKEVKKESANVMYRNLKPENFLLVGKDEGAMLKATNVGLSVLSDEGRKKLVDDEKIKCKMKPMFSGDLIGYLSRIKCKMK</sequence>
<dbReference type="Proteomes" id="UP000467840">
    <property type="component" value="Chromosome 7"/>
</dbReference>
<comment type="caution">
    <text evidence="1">The sequence shown here is derived from an EMBL/GenBank/DDBJ whole genome shotgun (WGS) entry which is preliminary data.</text>
</comment>
<evidence type="ECO:0000313" key="1">
    <source>
        <dbReference type="EMBL" id="KAF2294357.1"/>
    </source>
</evidence>
<dbReference type="EMBL" id="JAAGAX010000013">
    <property type="protein sequence ID" value="KAF2294357.1"/>
    <property type="molecule type" value="Genomic_DNA"/>
</dbReference>
<protein>
    <submittedName>
        <fullName evidence="1">Uncharacterized protein</fullName>
    </submittedName>
</protein>
<gene>
    <name evidence="1" type="ORF">GH714_009634</name>
</gene>
<dbReference type="InterPro" id="IPR036425">
    <property type="entry name" value="MoaB/Mog-like_dom_sf"/>
</dbReference>
<evidence type="ECO:0000313" key="2">
    <source>
        <dbReference type="Proteomes" id="UP000467840"/>
    </source>
</evidence>
<reference evidence="1 2" key="1">
    <citation type="journal article" date="2020" name="Mol. Plant">
        <title>The Chromosome-Based Rubber Tree Genome Provides New Insights into Spurge Genome Evolution and Rubber Biosynthesis.</title>
        <authorList>
            <person name="Liu J."/>
            <person name="Shi C."/>
            <person name="Shi C.C."/>
            <person name="Li W."/>
            <person name="Zhang Q.J."/>
            <person name="Zhang Y."/>
            <person name="Li K."/>
            <person name="Lu H.F."/>
            <person name="Shi C."/>
            <person name="Zhu S.T."/>
            <person name="Xiao Z.Y."/>
            <person name="Nan H."/>
            <person name="Yue Y."/>
            <person name="Zhu X.G."/>
            <person name="Wu Y."/>
            <person name="Hong X.N."/>
            <person name="Fan G.Y."/>
            <person name="Tong Y."/>
            <person name="Zhang D."/>
            <person name="Mao C.L."/>
            <person name="Liu Y.L."/>
            <person name="Hao S.J."/>
            <person name="Liu W.Q."/>
            <person name="Lv M.Q."/>
            <person name="Zhang H.B."/>
            <person name="Liu Y."/>
            <person name="Hu-Tang G.R."/>
            <person name="Wang J.P."/>
            <person name="Wang J.H."/>
            <person name="Sun Y.H."/>
            <person name="Ni S.B."/>
            <person name="Chen W.B."/>
            <person name="Zhang X.C."/>
            <person name="Jiao Y.N."/>
            <person name="Eichler E.E."/>
            <person name="Li G.H."/>
            <person name="Liu X."/>
            <person name="Gao L.Z."/>
        </authorList>
    </citation>
    <scope>NUCLEOTIDE SEQUENCE [LARGE SCALE GENOMIC DNA]</scope>
    <source>
        <strain evidence="2">cv. GT1</strain>
        <tissue evidence="1">Leaf</tissue>
    </source>
</reference>
<proteinExistence type="predicted"/>
<keyword evidence="2" id="KW-1185">Reference proteome</keyword>
<dbReference type="Gene3D" id="3.40.980.10">
    <property type="entry name" value="MoaB/Mog-like domain"/>
    <property type="match status" value="1"/>
</dbReference>
<dbReference type="AlphaFoldDB" id="A0A6A6L0T6"/>
<organism evidence="1 2">
    <name type="scientific">Hevea brasiliensis</name>
    <name type="common">Para rubber tree</name>
    <name type="synonym">Siphonia brasiliensis</name>
    <dbReference type="NCBI Taxonomy" id="3981"/>
    <lineage>
        <taxon>Eukaryota</taxon>
        <taxon>Viridiplantae</taxon>
        <taxon>Streptophyta</taxon>
        <taxon>Embryophyta</taxon>
        <taxon>Tracheophyta</taxon>
        <taxon>Spermatophyta</taxon>
        <taxon>Magnoliopsida</taxon>
        <taxon>eudicotyledons</taxon>
        <taxon>Gunneridae</taxon>
        <taxon>Pentapetalae</taxon>
        <taxon>rosids</taxon>
        <taxon>fabids</taxon>
        <taxon>Malpighiales</taxon>
        <taxon>Euphorbiaceae</taxon>
        <taxon>Crotonoideae</taxon>
        <taxon>Micrandreae</taxon>
        <taxon>Hevea</taxon>
    </lineage>
</organism>